<dbReference type="CDD" id="cd20223">
    <property type="entry name" value="PFM_epsilon-toxin-like"/>
    <property type="match status" value="1"/>
</dbReference>
<evidence type="ECO:0008006" key="3">
    <source>
        <dbReference type="Google" id="ProtNLM"/>
    </source>
</evidence>
<evidence type="ECO:0000313" key="2">
    <source>
        <dbReference type="EMBL" id="ABV99391.1"/>
    </source>
</evidence>
<protein>
    <recommendedName>
        <fullName evidence="3">Toxin ETX/toxin MTX2</fullName>
    </recommendedName>
</protein>
<dbReference type="Pfam" id="PF03318">
    <property type="entry name" value="ETX_MTX2"/>
    <property type="match status" value="1"/>
</dbReference>
<feature type="signal peptide" evidence="1">
    <location>
        <begin position="1"/>
        <end position="39"/>
    </location>
</feature>
<dbReference type="Gene3D" id="2.170.15.10">
    <property type="entry name" value="Proaerolysin, chain A, domain 3"/>
    <property type="match status" value="1"/>
</dbReference>
<evidence type="ECO:0000256" key="1">
    <source>
        <dbReference type="SAM" id="SignalP"/>
    </source>
</evidence>
<dbReference type="EMBL" id="CP000850">
    <property type="protein sequence ID" value="ABV99391.1"/>
    <property type="molecule type" value="Genomic_DNA"/>
</dbReference>
<sequence length="287" mass="30143">MGINAERSNGVRLQRARAFVAVAIGTVAAVLMTASPAQAATISSLESVIEDHSKFVYWNGLWDIHLGFIHPHESAAVPVGAPQVVTSAPYYLGCAKLTNSTSSNQTMKSNAFSRRFTNTVSTTVTTGVSSTTKVSGDFKLSNVVSLGVEESVTVSYQHSNTQTEALMEIHTAPSQNVLVPAGQTRYVVASLTPTTYSGTLSLNTAFKGSFSARDFVSPIGIKVYDIYDVLSQAKSKGATLPAGFSLNASTKALDFKGTGTYTMVAGVNFSAHVTDKLPSALAATPCA</sequence>
<dbReference type="KEGG" id="saq:Sare_3592"/>
<gene>
    <name evidence="2" type="ordered locus">Sare_3592</name>
</gene>
<dbReference type="HOGENOM" id="CLU_972831_0_0_11"/>
<dbReference type="SUPFAM" id="SSF56973">
    <property type="entry name" value="Aerolisin/ETX pore-forming domain"/>
    <property type="match status" value="1"/>
</dbReference>
<organism evidence="2">
    <name type="scientific">Salinispora arenicola (strain CNS-205)</name>
    <dbReference type="NCBI Taxonomy" id="391037"/>
    <lineage>
        <taxon>Bacteria</taxon>
        <taxon>Bacillati</taxon>
        <taxon>Actinomycetota</taxon>
        <taxon>Actinomycetes</taxon>
        <taxon>Micromonosporales</taxon>
        <taxon>Micromonosporaceae</taxon>
        <taxon>Salinispora</taxon>
    </lineage>
</organism>
<name>A8LZ31_SALAI</name>
<dbReference type="eggNOG" id="ENOG5033EQM">
    <property type="taxonomic scope" value="Bacteria"/>
</dbReference>
<dbReference type="InterPro" id="IPR004991">
    <property type="entry name" value="Aerolysin-like"/>
</dbReference>
<accession>A8LZ31</accession>
<proteinExistence type="predicted"/>
<dbReference type="AlphaFoldDB" id="A8LZ31"/>
<feature type="chain" id="PRO_5002723304" description="Toxin ETX/toxin MTX2" evidence="1">
    <location>
        <begin position="40"/>
        <end position="287"/>
    </location>
</feature>
<reference evidence="2" key="1">
    <citation type="submission" date="2007-10" db="EMBL/GenBank/DDBJ databases">
        <title>Complete sequence of Salinispora arenicola CNS-205.</title>
        <authorList>
            <consortium name="US DOE Joint Genome Institute"/>
            <person name="Copeland A."/>
            <person name="Lucas S."/>
            <person name="Lapidus A."/>
            <person name="Barry K."/>
            <person name="Glavina del Rio T."/>
            <person name="Dalin E."/>
            <person name="Tice H."/>
            <person name="Pitluck S."/>
            <person name="Foster B."/>
            <person name="Schmutz J."/>
            <person name="Larimer F."/>
            <person name="Land M."/>
            <person name="Hauser L."/>
            <person name="Kyrpides N."/>
            <person name="Ivanova N."/>
            <person name="Jensen P.R."/>
            <person name="Moore B.S."/>
            <person name="Penn K."/>
            <person name="Jenkins C."/>
            <person name="Udwary D."/>
            <person name="Xiang L."/>
            <person name="Gontang E."/>
            <person name="Richardson P."/>
        </authorList>
    </citation>
    <scope>NUCLEOTIDE SEQUENCE [LARGE SCALE GENOMIC DNA]</scope>
    <source>
        <strain evidence="2">CNS-205</strain>
    </source>
</reference>
<keyword evidence="1" id="KW-0732">Signal</keyword>